<evidence type="ECO:0000256" key="2">
    <source>
        <dbReference type="ARBA" id="ARBA00008544"/>
    </source>
</evidence>
<keyword evidence="7 8" id="KW-0652">Protein synthesis inhibitor</keyword>
<keyword evidence="6 8" id="KW-0611">Plant defense</keyword>
<comment type="catalytic activity">
    <reaction evidence="1 8">
        <text>Endohydrolysis of the N-glycosidic bond at one specific adenosine on the 28S rRNA.</text>
        <dbReference type="EC" id="3.2.2.22"/>
    </reaction>
</comment>
<evidence type="ECO:0000256" key="7">
    <source>
        <dbReference type="ARBA" id="ARBA00023193"/>
    </source>
</evidence>
<proteinExistence type="inferred from homology"/>
<evidence type="ECO:0000256" key="3">
    <source>
        <dbReference type="ARBA" id="ARBA00012001"/>
    </source>
</evidence>
<dbReference type="EMBL" id="JAVIJP010000060">
    <property type="protein sequence ID" value="KAL3622265.1"/>
    <property type="molecule type" value="Genomic_DNA"/>
</dbReference>
<protein>
    <recommendedName>
        <fullName evidence="3 8">rRNA N-glycosylase</fullName>
        <ecNumber evidence="3 8">3.2.2.22</ecNumber>
    </recommendedName>
</protein>
<evidence type="ECO:0000256" key="5">
    <source>
        <dbReference type="ARBA" id="ARBA00022801"/>
    </source>
</evidence>
<gene>
    <name evidence="9" type="ORF">CASFOL_033676</name>
</gene>
<sequence>MLKIRIMPADIEDELYSLVLYYDEMHWVALMYSLVDLYLIGFRNIRGAFQFLDKNYGFHKLRFKSDYGDMQKFSNTNMFRLSLGITRLHKVVEDLGQVIPDEDEVDSTTPIISDQMKASSLLASALMFAESSCFNCIFDHMIDNSDNFGYFNILPFHEFYIKDWSKLSKALIAARDRPSKIGIIDDAIARGLYGLGDGRQGFILPNGQRATNIGHVQSVLRIISRQSKGGVLV</sequence>
<dbReference type="AlphaFoldDB" id="A0ABD3BXM0"/>
<dbReference type="SUPFAM" id="SSF56371">
    <property type="entry name" value="Ribosome inactivating proteins (RIP)"/>
    <property type="match status" value="1"/>
</dbReference>
<comment type="caution">
    <text evidence="9">The sequence shown here is derived from an EMBL/GenBank/DDBJ whole genome shotgun (WGS) entry which is preliminary data.</text>
</comment>
<keyword evidence="5 8" id="KW-0378">Hydrolase</keyword>
<reference evidence="10" key="1">
    <citation type="journal article" date="2024" name="IScience">
        <title>Strigolactones Initiate the Formation of Haustorium-like Structures in Castilleja.</title>
        <authorList>
            <person name="Buerger M."/>
            <person name="Peterson D."/>
            <person name="Chory J."/>
        </authorList>
    </citation>
    <scope>NUCLEOTIDE SEQUENCE [LARGE SCALE GENOMIC DNA]</scope>
</reference>
<dbReference type="InterPro" id="IPR001574">
    <property type="entry name" value="Ribosome_inactivat_prot"/>
</dbReference>
<evidence type="ECO:0000313" key="9">
    <source>
        <dbReference type="EMBL" id="KAL3622265.1"/>
    </source>
</evidence>
<dbReference type="InterPro" id="IPR016138">
    <property type="entry name" value="Ribosome_inactivat_prot_sub1"/>
</dbReference>
<keyword evidence="10" id="KW-1185">Reference proteome</keyword>
<dbReference type="PANTHER" id="PTHR33453">
    <property type="match status" value="1"/>
</dbReference>
<dbReference type="Pfam" id="PF00161">
    <property type="entry name" value="RIP"/>
    <property type="match status" value="1"/>
</dbReference>
<dbReference type="GO" id="GO:0006952">
    <property type="term" value="P:defense response"/>
    <property type="evidence" value="ECO:0007669"/>
    <property type="project" value="UniProtKB-KW"/>
</dbReference>
<dbReference type="PANTHER" id="PTHR33453:SF9">
    <property type="entry name" value="ALBUMIN B-32"/>
    <property type="match status" value="1"/>
</dbReference>
<name>A0ABD3BXM0_9LAMI</name>
<evidence type="ECO:0000256" key="8">
    <source>
        <dbReference type="RuleBase" id="RU004915"/>
    </source>
</evidence>
<organism evidence="9 10">
    <name type="scientific">Castilleja foliolosa</name>
    <dbReference type="NCBI Taxonomy" id="1961234"/>
    <lineage>
        <taxon>Eukaryota</taxon>
        <taxon>Viridiplantae</taxon>
        <taxon>Streptophyta</taxon>
        <taxon>Embryophyta</taxon>
        <taxon>Tracheophyta</taxon>
        <taxon>Spermatophyta</taxon>
        <taxon>Magnoliopsida</taxon>
        <taxon>eudicotyledons</taxon>
        <taxon>Gunneridae</taxon>
        <taxon>Pentapetalae</taxon>
        <taxon>asterids</taxon>
        <taxon>lamiids</taxon>
        <taxon>Lamiales</taxon>
        <taxon>Orobanchaceae</taxon>
        <taxon>Pedicularideae</taxon>
        <taxon>Castillejinae</taxon>
        <taxon>Castilleja</taxon>
    </lineage>
</organism>
<accession>A0ABD3BXM0</accession>
<dbReference type="InterPro" id="IPR036041">
    <property type="entry name" value="Ribosome-inact_prot_sf"/>
</dbReference>
<comment type="similarity">
    <text evidence="2">Belongs to the ribosome-inactivating protein family. Type 1 RIP subfamily.</text>
</comment>
<dbReference type="Gene3D" id="3.40.420.10">
    <property type="entry name" value="Ricin (A subunit), domain 1"/>
    <property type="match status" value="1"/>
</dbReference>
<dbReference type="EC" id="3.2.2.22" evidence="3 8"/>
<keyword evidence="4 8" id="KW-0800">Toxin</keyword>
<dbReference type="GO" id="GO:0030598">
    <property type="term" value="F:rRNA N-glycosylase activity"/>
    <property type="evidence" value="ECO:0007669"/>
    <property type="project" value="UniProtKB-EC"/>
</dbReference>
<dbReference type="GO" id="GO:0017148">
    <property type="term" value="P:negative regulation of translation"/>
    <property type="evidence" value="ECO:0007669"/>
    <property type="project" value="UniProtKB-KW"/>
</dbReference>
<evidence type="ECO:0000256" key="4">
    <source>
        <dbReference type="ARBA" id="ARBA00022656"/>
    </source>
</evidence>
<dbReference type="GO" id="GO:0090729">
    <property type="term" value="F:toxin activity"/>
    <property type="evidence" value="ECO:0007669"/>
    <property type="project" value="UniProtKB-KW"/>
</dbReference>
<dbReference type="Proteomes" id="UP001632038">
    <property type="component" value="Unassembled WGS sequence"/>
</dbReference>
<evidence type="ECO:0000313" key="10">
    <source>
        <dbReference type="Proteomes" id="UP001632038"/>
    </source>
</evidence>
<evidence type="ECO:0000256" key="6">
    <source>
        <dbReference type="ARBA" id="ARBA00022821"/>
    </source>
</evidence>
<evidence type="ECO:0000256" key="1">
    <source>
        <dbReference type="ARBA" id="ARBA00000237"/>
    </source>
</evidence>